<sequence length="523" mass="55101">MMSGARYALVGVAALAIAFAFPVWAQAPVKTASGAVSGVTADGVESFKGIPFAAPPVGDLRWRAPQPAAHWTNTLKADHYGHDCMQEPFGGDAAPLGTAPSEDCLVLNVWRPAGAHGKLPVMVWIYGGGFVNGGSSPAVYDGSAFARKGVIMVSFNYRLGRFGFFGHPSLTAENKDGGLLGNYGYMDQIAALKWVQANIAAFGGDPANVTIFGESAGGGSVHMLMTSPLTKGLFAKAIVQSGGGRGNLMGERRLHEDLANIPSAETLGVALAKKNGIEGTDAAALAKLRALPAEAIVDKLNLANMASDTYGGPMVDGKIVAEDPQSAYLAGRYNKVPLMIGANSADIGFNFAPTKEAAFAPFGSHVDEAKAAYDPMGNFPVEVIRYFMGMDAMMIEPARFVASVLATQGVPSYEYRYAYVADSMKAEWKTGTPHATEIPYVMDTVKAKYGDKLTAADAKIADQTNSYWANFAKNGNPNGAGLPEWPQYDPKADVLMNFAPDGTPTAIHDPWKARLDATAATAP</sequence>
<dbReference type="Pfam" id="PF00135">
    <property type="entry name" value="COesterase"/>
    <property type="match status" value="2"/>
</dbReference>
<dbReference type="InterPro" id="IPR050309">
    <property type="entry name" value="Type-B_Carboxylest/Lipase"/>
</dbReference>
<reference evidence="6" key="1">
    <citation type="submission" date="2016-10" db="EMBL/GenBank/DDBJ databases">
        <authorList>
            <person name="Varghese N."/>
            <person name="Submissions S."/>
        </authorList>
    </citation>
    <scope>NUCLEOTIDE SEQUENCE [LARGE SCALE GENOMIC DNA]</scope>
    <source>
        <strain evidence="6">CGMCC 1.3431</strain>
    </source>
</reference>
<dbReference type="EC" id="3.1.1.-" evidence="3"/>
<keyword evidence="6" id="KW-1185">Reference proteome</keyword>
<dbReference type="InterPro" id="IPR002018">
    <property type="entry name" value="CarbesteraseB"/>
</dbReference>
<feature type="domain" description="Carboxylesterase type B" evidence="4">
    <location>
        <begin position="391"/>
        <end position="502"/>
    </location>
</feature>
<evidence type="ECO:0000256" key="2">
    <source>
        <dbReference type="ARBA" id="ARBA00022801"/>
    </source>
</evidence>
<dbReference type="InterPro" id="IPR019826">
    <property type="entry name" value="Carboxylesterase_B_AS"/>
</dbReference>
<gene>
    <name evidence="5" type="ORF">SAMN02927928_1672</name>
</gene>
<protein>
    <recommendedName>
        <fullName evidence="3">Carboxylic ester hydrolase</fullName>
        <ecNumber evidence="3">3.1.1.-</ecNumber>
    </recommendedName>
</protein>
<feature type="chain" id="PRO_5011330908" description="Carboxylic ester hydrolase" evidence="3">
    <location>
        <begin position="26"/>
        <end position="523"/>
    </location>
</feature>
<evidence type="ECO:0000259" key="4">
    <source>
        <dbReference type="Pfam" id="PF00135"/>
    </source>
</evidence>
<evidence type="ECO:0000256" key="1">
    <source>
        <dbReference type="ARBA" id="ARBA00005964"/>
    </source>
</evidence>
<dbReference type="InterPro" id="IPR029058">
    <property type="entry name" value="AB_hydrolase_fold"/>
</dbReference>
<organism evidence="5 6">
    <name type="scientific">Asticcacaulis taihuensis</name>
    <dbReference type="NCBI Taxonomy" id="260084"/>
    <lineage>
        <taxon>Bacteria</taxon>
        <taxon>Pseudomonadati</taxon>
        <taxon>Pseudomonadota</taxon>
        <taxon>Alphaproteobacteria</taxon>
        <taxon>Caulobacterales</taxon>
        <taxon>Caulobacteraceae</taxon>
        <taxon>Asticcacaulis</taxon>
    </lineage>
</organism>
<dbReference type="AlphaFoldDB" id="A0A1G4R8S5"/>
<comment type="similarity">
    <text evidence="1 3">Belongs to the type-B carboxylesterase/lipase family.</text>
</comment>
<feature type="signal peptide" evidence="3">
    <location>
        <begin position="1"/>
        <end position="25"/>
    </location>
</feature>
<dbReference type="SUPFAM" id="SSF53474">
    <property type="entry name" value="alpha/beta-Hydrolases"/>
    <property type="match status" value="1"/>
</dbReference>
<feature type="domain" description="Carboxylesterase type B" evidence="4">
    <location>
        <begin position="28"/>
        <end position="352"/>
    </location>
</feature>
<dbReference type="RefSeq" id="WP_090646362.1">
    <property type="nucleotide sequence ID" value="NZ_CBCRYE010000004.1"/>
</dbReference>
<dbReference type="OrthoDB" id="9775851at2"/>
<evidence type="ECO:0000256" key="3">
    <source>
        <dbReference type="RuleBase" id="RU361235"/>
    </source>
</evidence>
<dbReference type="PANTHER" id="PTHR11559">
    <property type="entry name" value="CARBOXYLESTERASE"/>
    <property type="match status" value="1"/>
</dbReference>
<evidence type="ECO:0000313" key="6">
    <source>
        <dbReference type="Proteomes" id="UP000199150"/>
    </source>
</evidence>
<dbReference type="STRING" id="260084.SAMN02927928_1672"/>
<dbReference type="PROSITE" id="PS00122">
    <property type="entry name" value="CARBOXYLESTERASE_B_1"/>
    <property type="match status" value="1"/>
</dbReference>
<dbReference type="Proteomes" id="UP000199150">
    <property type="component" value="Unassembled WGS sequence"/>
</dbReference>
<dbReference type="GO" id="GO:0016787">
    <property type="term" value="F:hydrolase activity"/>
    <property type="evidence" value="ECO:0007669"/>
    <property type="project" value="UniProtKB-KW"/>
</dbReference>
<evidence type="ECO:0000313" key="5">
    <source>
        <dbReference type="EMBL" id="SCW53200.1"/>
    </source>
</evidence>
<proteinExistence type="inferred from homology"/>
<name>A0A1G4R8S5_9CAUL</name>
<keyword evidence="3" id="KW-0732">Signal</keyword>
<keyword evidence="2 3" id="KW-0378">Hydrolase</keyword>
<accession>A0A1G4R8S5</accession>
<dbReference type="EMBL" id="FMTS01000002">
    <property type="protein sequence ID" value="SCW53200.1"/>
    <property type="molecule type" value="Genomic_DNA"/>
</dbReference>
<dbReference type="Gene3D" id="3.40.50.1820">
    <property type="entry name" value="alpha/beta hydrolase"/>
    <property type="match status" value="1"/>
</dbReference>